<organism evidence="1 2">
    <name type="scientific">Artemisia annua</name>
    <name type="common">Sweet wormwood</name>
    <dbReference type="NCBI Taxonomy" id="35608"/>
    <lineage>
        <taxon>Eukaryota</taxon>
        <taxon>Viridiplantae</taxon>
        <taxon>Streptophyta</taxon>
        <taxon>Embryophyta</taxon>
        <taxon>Tracheophyta</taxon>
        <taxon>Spermatophyta</taxon>
        <taxon>Magnoliopsida</taxon>
        <taxon>eudicotyledons</taxon>
        <taxon>Gunneridae</taxon>
        <taxon>Pentapetalae</taxon>
        <taxon>asterids</taxon>
        <taxon>campanulids</taxon>
        <taxon>Asterales</taxon>
        <taxon>Asteraceae</taxon>
        <taxon>Asteroideae</taxon>
        <taxon>Anthemideae</taxon>
        <taxon>Artemisiinae</taxon>
        <taxon>Artemisia</taxon>
    </lineage>
</organism>
<gene>
    <name evidence="1" type="ORF">CTI12_AA609730</name>
</gene>
<accession>A0A2U1KF60</accession>
<dbReference type="Proteomes" id="UP000245207">
    <property type="component" value="Unassembled WGS sequence"/>
</dbReference>
<dbReference type="EMBL" id="PKPP01020064">
    <property type="protein sequence ID" value="PWA35415.1"/>
    <property type="molecule type" value="Genomic_DNA"/>
</dbReference>
<comment type="caution">
    <text evidence="1">The sequence shown here is derived from an EMBL/GenBank/DDBJ whole genome shotgun (WGS) entry which is preliminary data.</text>
</comment>
<protein>
    <submittedName>
        <fullName evidence="1">BTB/POZ domain-containing protein</fullName>
    </submittedName>
</protein>
<proteinExistence type="predicted"/>
<keyword evidence="2" id="KW-1185">Reference proteome</keyword>
<reference evidence="1 2" key="1">
    <citation type="journal article" date="2018" name="Mol. Plant">
        <title>The genome of Artemisia annua provides insight into the evolution of Asteraceae family and artemisinin biosynthesis.</title>
        <authorList>
            <person name="Shen Q."/>
            <person name="Zhang L."/>
            <person name="Liao Z."/>
            <person name="Wang S."/>
            <person name="Yan T."/>
            <person name="Shi P."/>
            <person name="Liu M."/>
            <person name="Fu X."/>
            <person name="Pan Q."/>
            <person name="Wang Y."/>
            <person name="Lv Z."/>
            <person name="Lu X."/>
            <person name="Zhang F."/>
            <person name="Jiang W."/>
            <person name="Ma Y."/>
            <person name="Chen M."/>
            <person name="Hao X."/>
            <person name="Li L."/>
            <person name="Tang Y."/>
            <person name="Lv G."/>
            <person name="Zhou Y."/>
            <person name="Sun X."/>
            <person name="Brodelius P.E."/>
            <person name="Rose J.K.C."/>
            <person name="Tang K."/>
        </authorList>
    </citation>
    <scope>NUCLEOTIDE SEQUENCE [LARGE SCALE GENOMIC DNA]</scope>
    <source>
        <strain evidence="2">cv. Huhao1</strain>
        <tissue evidence="1">Leaf</tissue>
    </source>
</reference>
<dbReference type="AlphaFoldDB" id="A0A2U1KF60"/>
<dbReference type="OrthoDB" id="10572442at2759"/>
<sequence>MEVRQRMPSGIKENHRFGMDIAIVFATSLLPPTMVDLKTPAKEQVEYMLTEDDDAP</sequence>
<evidence type="ECO:0000313" key="2">
    <source>
        <dbReference type="Proteomes" id="UP000245207"/>
    </source>
</evidence>
<name>A0A2U1KF60_ARTAN</name>
<evidence type="ECO:0000313" key="1">
    <source>
        <dbReference type="EMBL" id="PWA35415.1"/>
    </source>
</evidence>